<organism evidence="3 4">
    <name type="scientific">Aeromicrobium yanjiei</name>
    <dbReference type="NCBI Taxonomy" id="2662028"/>
    <lineage>
        <taxon>Bacteria</taxon>
        <taxon>Bacillati</taxon>
        <taxon>Actinomycetota</taxon>
        <taxon>Actinomycetes</taxon>
        <taxon>Propionibacteriales</taxon>
        <taxon>Nocardioidaceae</taxon>
        <taxon>Aeromicrobium</taxon>
    </lineage>
</organism>
<dbReference type="Gene3D" id="2.40.50.140">
    <property type="entry name" value="Nucleic acid-binding proteins"/>
    <property type="match status" value="1"/>
</dbReference>
<dbReference type="Pfam" id="PF00436">
    <property type="entry name" value="SSB"/>
    <property type="match status" value="1"/>
</dbReference>
<sequence>MMNLNTAIFEGNLADNPHLSHVTDSQIPVTEAVVLVNRRTKDDADQWTDAEPTRYRIKAWRSLAEHLANLPKGTTVLVVGNTTTEAWLDNGQKRTSDVVVVQAIGASLRFTNVYAESAHGQASSTSSQGH</sequence>
<name>A0A5Q2ME31_9ACTN</name>
<dbReference type="SUPFAM" id="SSF50249">
    <property type="entry name" value="Nucleic acid-binding proteins"/>
    <property type="match status" value="1"/>
</dbReference>
<dbReference type="GO" id="GO:0003697">
    <property type="term" value="F:single-stranded DNA binding"/>
    <property type="evidence" value="ECO:0007669"/>
    <property type="project" value="InterPro"/>
</dbReference>
<dbReference type="Proteomes" id="UP000392064">
    <property type="component" value="Plasmid p001"/>
</dbReference>
<dbReference type="InterPro" id="IPR011344">
    <property type="entry name" value="ssDNA-bd"/>
</dbReference>
<geneLocation type="plasmid" evidence="3 4">
    <name>p001</name>
</geneLocation>
<dbReference type="PIRSF" id="PIRSF002070">
    <property type="entry name" value="SSB"/>
    <property type="match status" value="1"/>
</dbReference>
<gene>
    <name evidence="3" type="ORF">GEV26_00080</name>
</gene>
<dbReference type="AlphaFoldDB" id="A0A5Q2ME31"/>
<protein>
    <recommendedName>
        <fullName evidence="2">Single-stranded DNA-binding protein</fullName>
    </recommendedName>
</protein>
<evidence type="ECO:0000256" key="1">
    <source>
        <dbReference type="ARBA" id="ARBA00023125"/>
    </source>
</evidence>
<dbReference type="InterPro" id="IPR000424">
    <property type="entry name" value="Primosome_PriB/ssb"/>
</dbReference>
<evidence type="ECO:0000313" key="3">
    <source>
        <dbReference type="EMBL" id="QGG39901.1"/>
    </source>
</evidence>
<dbReference type="KEGG" id="aef:GEV26_00080"/>
<accession>A0A5Q2ME31</accession>
<dbReference type="PROSITE" id="PS50935">
    <property type="entry name" value="SSB"/>
    <property type="match status" value="1"/>
</dbReference>
<keyword evidence="3" id="KW-0614">Plasmid</keyword>
<dbReference type="EMBL" id="CP045736">
    <property type="protein sequence ID" value="QGG39901.1"/>
    <property type="molecule type" value="Genomic_DNA"/>
</dbReference>
<evidence type="ECO:0000313" key="4">
    <source>
        <dbReference type="Proteomes" id="UP000392064"/>
    </source>
</evidence>
<evidence type="ECO:0000256" key="2">
    <source>
        <dbReference type="PIRNR" id="PIRNR002070"/>
    </source>
</evidence>
<reference evidence="3 4" key="1">
    <citation type="submission" date="2019-11" db="EMBL/GenBank/DDBJ databases">
        <authorList>
            <person name="Li J."/>
        </authorList>
    </citation>
    <scope>NUCLEOTIDE SEQUENCE [LARGE SCALE GENOMIC DNA]</scope>
    <source>
        <strain evidence="3 4">MF47</strain>
        <plasmid evidence="3 4">p001</plasmid>
    </source>
</reference>
<proteinExistence type="predicted"/>
<dbReference type="CDD" id="cd04496">
    <property type="entry name" value="SSB_OBF"/>
    <property type="match status" value="1"/>
</dbReference>
<dbReference type="GO" id="GO:0006260">
    <property type="term" value="P:DNA replication"/>
    <property type="evidence" value="ECO:0007669"/>
    <property type="project" value="InterPro"/>
</dbReference>
<keyword evidence="1 2" id="KW-0238">DNA-binding</keyword>
<keyword evidence="4" id="KW-1185">Reference proteome</keyword>
<dbReference type="InterPro" id="IPR012340">
    <property type="entry name" value="NA-bd_OB-fold"/>
</dbReference>